<dbReference type="PROSITE" id="PS50003">
    <property type="entry name" value="PH_DOMAIN"/>
    <property type="match status" value="1"/>
</dbReference>
<proteinExistence type="predicted"/>
<protein>
    <recommendedName>
        <fullName evidence="2">PH domain-containing protein</fullName>
    </recommendedName>
</protein>
<accession>A0A2T7P813</accession>
<feature type="region of interest" description="Disordered" evidence="1">
    <location>
        <begin position="179"/>
        <end position="308"/>
    </location>
</feature>
<feature type="domain" description="PH" evidence="2">
    <location>
        <begin position="41"/>
        <end position="151"/>
    </location>
</feature>
<dbReference type="SMART" id="SM00233">
    <property type="entry name" value="PH"/>
    <property type="match status" value="1"/>
</dbReference>
<evidence type="ECO:0000259" key="2">
    <source>
        <dbReference type="PROSITE" id="PS50003"/>
    </source>
</evidence>
<dbReference type="EMBL" id="PZQS01000005">
    <property type="protein sequence ID" value="PVD29558.1"/>
    <property type="molecule type" value="Genomic_DNA"/>
</dbReference>
<evidence type="ECO:0000256" key="1">
    <source>
        <dbReference type="SAM" id="MobiDB-lite"/>
    </source>
</evidence>
<feature type="compositionally biased region" description="Acidic residues" evidence="1">
    <location>
        <begin position="201"/>
        <end position="216"/>
    </location>
</feature>
<evidence type="ECO:0000313" key="3">
    <source>
        <dbReference type="EMBL" id="PVD29558.1"/>
    </source>
</evidence>
<dbReference type="AlphaFoldDB" id="A0A2T7P813"/>
<dbReference type="OrthoDB" id="6116659at2759"/>
<evidence type="ECO:0000313" key="4">
    <source>
        <dbReference type="Proteomes" id="UP000245119"/>
    </source>
</evidence>
<dbReference type="GO" id="GO:0007165">
    <property type="term" value="P:signal transduction"/>
    <property type="evidence" value="ECO:0007669"/>
    <property type="project" value="InterPro"/>
</dbReference>
<dbReference type="STRING" id="400727.A0A2T7P813"/>
<dbReference type="InterPro" id="IPR001849">
    <property type="entry name" value="PH_domain"/>
</dbReference>
<organism evidence="3 4">
    <name type="scientific">Pomacea canaliculata</name>
    <name type="common">Golden apple snail</name>
    <dbReference type="NCBI Taxonomy" id="400727"/>
    <lineage>
        <taxon>Eukaryota</taxon>
        <taxon>Metazoa</taxon>
        <taxon>Spiralia</taxon>
        <taxon>Lophotrochozoa</taxon>
        <taxon>Mollusca</taxon>
        <taxon>Gastropoda</taxon>
        <taxon>Caenogastropoda</taxon>
        <taxon>Architaenioglossa</taxon>
        <taxon>Ampullarioidea</taxon>
        <taxon>Ampullariidae</taxon>
        <taxon>Pomacea</taxon>
    </lineage>
</organism>
<dbReference type="Gene3D" id="2.30.29.30">
    <property type="entry name" value="Pleckstrin-homology domain (PH domain)/Phosphotyrosine-binding domain (PTB)"/>
    <property type="match status" value="1"/>
</dbReference>
<dbReference type="InterPro" id="IPR011993">
    <property type="entry name" value="PH-like_dom_sf"/>
</dbReference>
<dbReference type="PANTHER" id="PTHR15126:SF4">
    <property type="entry name" value="SH3 DOMAIN-BINDING PROTEIN 2"/>
    <property type="match status" value="1"/>
</dbReference>
<sequence>MHSNLLWALSPNANTIMSNTSATRVITPHKTIGAQELISGPHDRSGFLRKRGQKERLFENLKLSKHVNWRQRFVVVSDCCCYCYDDELAKEPLQCFSLAGYNRVYRTTSERNPFCFMVEPINRWQEKLHIFSCSSEDDRKLWMQAFKGAMVEANDAKNSSKGESGDSDEFKDIEKPIFETEDNHLSQTTVSLHDDSGGDAVDSDTDSDYDRVDEDLLQQQQQVFPPQRLRKVPLPPIPQGDVSPRAHTSPIEPSPPPRVNKNKPRTGPRHDVAPPIPAAKPQVSPEKPRRLSERDSLFDDSDREKAIA</sequence>
<keyword evidence="4" id="KW-1185">Reference proteome</keyword>
<name>A0A2T7P813_POMCA</name>
<gene>
    <name evidence="3" type="ORF">C0Q70_08809</name>
</gene>
<dbReference type="Pfam" id="PF00169">
    <property type="entry name" value="PH"/>
    <property type="match status" value="1"/>
</dbReference>
<dbReference type="SUPFAM" id="SSF50729">
    <property type="entry name" value="PH domain-like"/>
    <property type="match status" value="1"/>
</dbReference>
<reference evidence="3 4" key="1">
    <citation type="submission" date="2018-04" db="EMBL/GenBank/DDBJ databases">
        <title>The genome of golden apple snail Pomacea canaliculata provides insight into stress tolerance and invasive adaptation.</title>
        <authorList>
            <person name="Liu C."/>
            <person name="Liu B."/>
            <person name="Ren Y."/>
            <person name="Zhang Y."/>
            <person name="Wang H."/>
            <person name="Li S."/>
            <person name="Jiang F."/>
            <person name="Yin L."/>
            <person name="Zhang G."/>
            <person name="Qian W."/>
            <person name="Fan W."/>
        </authorList>
    </citation>
    <scope>NUCLEOTIDE SEQUENCE [LARGE SCALE GENOMIC DNA]</scope>
    <source>
        <strain evidence="3">SZHN2017</strain>
        <tissue evidence="3">Muscle</tissue>
    </source>
</reference>
<feature type="compositionally biased region" description="Basic and acidic residues" evidence="1">
    <location>
        <begin position="286"/>
        <end position="308"/>
    </location>
</feature>
<dbReference type="Proteomes" id="UP000245119">
    <property type="component" value="Linkage Group LG5"/>
</dbReference>
<dbReference type="InterPro" id="IPR035848">
    <property type="entry name" value="SH3BP2"/>
</dbReference>
<comment type="caution">
    <text evidence="3">The sequence shown here is derived from an EMBL/GenBank/DDBJ whole genome shotgun (WGS) entry which is preliminary data.</text>
</comment>
<dbReference type="PANTHER" id="PTHR15126">
    <property type="entry name" value="SH3-BINDING"/>
    <property type="match status" value="1"/>
</dbReference>
<dbReference type="GO" id="GO:0017124">
    <property type="term" value="F:SH3 domain binding"/>
    <property type="evidence" value="ECO:0007669"/>
    <property type="project" value="TreeGrafter"/>
</dbReference>